<sequence length="240" mass="26668">MPLTKRLIQIRILNWYWIQNREKMKKNEELQKDVQDAIRWEPLLHAAEIGVTVKDGIVTLTGSVDSYRKKLEAEEAAKNVSGVKGVAEEITVNLGSAYNNNDTDIAADVVNTFKGDSEVPDDHLSVEVEQGWVTLSGKVKWNYQREAAEKAATNLAGVKGISNYIEIKSDHGDDIEKAAIEKAIKRNSSLKDCKIKVQVSGNHVNLHGHVSTFYQKDEAGRMAWNASGVTMVGNDLLVEH</sequence>
<keyword evidence="4" id="KW-1185">Reference proteome</keyword>
<keyword evidence="1" id="KW-0732">Signal</keyword>
<dbReference type="InterPro" id="IPR007055">
    <property type="entry name" value="BON_dom"/>
</dbReference>
<reference evidence="4" key="1">
    <citation type="journal article" date="2019" name="Int. J. Syst. Evol. Microbiol.">
        <title>The Global Catalogue of Microorganisms (GCM) 10K type strain sequencing project: providing services to taxonomists for standard genome sequencing and annotation.</title>
        <authorList>
            <consortium name="The Broad Institute Genomics Platform"/>
            <consortium name="The Broad Institute Genome Sequencing Center for Infectious Disease"/>
            <person name="Wu L."/>
            <person name="Ma J."/>
        </authorList>
    </citation>
    <scope>NUCLEOTIDE SEQUENCE [LARGE SCALE GENOMIC DNA]</scope>
    <source>
        <strain evidence="4">CCM 8689</strain>
    </source>
</reference>
<evidence type="ECO:0000259" key="2">
    <source>
        <dbReference type="PROSITE" id="PS50914"/>
    </source>
</evidence>
<dbReference type="InterPro" id="IPR014004">
    <property type="entry name" value="Transpt-assoc_nodulatn_dom_bac"/>
</dbReference>
<evidence type="ECO:0000256" key="1">
    <source>
        <dbReference type="ARBA" id="ARBA00022729"/>
    </source>
</evidence>
<protein>
    <submittedName>
        <fullName evidence="3">BON domain-containing protein</fullName>
    </submittedName>
</protein>
<accession>A0ABV8NMH0</accession>
<feature type="domain" description="BON" evidence="2">
    <location>
        <begin position="172"/>
        <end position="240"/>
    </location>
</feature>
<feature type="domain" description="BON" evidence="2">
    <location>
        <begin position="26"/>
        <end position="94"/>
    </location>
</feature>
<name>A0ABV8NMH0_9SPHI</name>
<dbReference type="Proteomes" id="UP001595792">
    <property type="component" value="Unassembled WGS sequence"/>
</dbReference>
<dbReference type="PANTHER" id="PTHR34606:SF4">
    <property type="entry name" value="OUTER MEMBRANE LIPOPROTEIN DOLP"/>
    <property type="match status" value="1"/>
</dbReference>
<dbReference type="Gene3D" id="3.30.1340.30">
    <property type="match status" value="3"/>
</dbReference>
<comment type="caution">
    <text evidence="3">The sequence shown here is derived from an EMBL/GenBank/DDBJ whole genome shotgun (WGS) entry which is preliminary data.</text>
</comment>
<dbReference type="SMART" id="SM00749">
    <property type="entry name" value="BON"/>
    <property type="match status" value="3"/>
</dbReference>
<dbReference type="PANTHER" id="PTHR34606">
    <property type="entry name" value="BON DOMAIN-CONTAINING PROTEIN"/>
    <property type="match status" value="1"/>
</dbReference>
<dbReference type="InterPro" id="IPR051686">
    <property type="entry name" value="Lipoprotein_DolP"/>
</dbReference>
<proteinExistence type="predicted"/>
<dbReference type="Pfam" id="PF04972">
    <property type="entry name" value="BON"/>
    <property type="match status" value="3"/>
</dbReference>
<evidence type="ECO:0000313" key="3">
    <source>
        <dbReference type="EMBL" id="MFC4197654.1"/>
    </source>
</evidence>
<organism evidence="3 4">
    <name type="scientific">Pedobacter jamesrossensis</name>
    <dbReference type="NCBI Taxonomy" id="1908238"/>
    <lineage>
        <taxon>Bacteria</taxon>
        <taxon>Pseudomonadati</taxon>
        <taxon>Bacteroidota</taxon>
        <taxon>Sphingobacteriia</taxon>
        <taxon>Sphingobacteriales</taxon>
        <taxon>Sphingobacteriaceae</taxon>
        <taxon>Pedobacter</taxon>
    </lineage>
</organism>
<dbReference type="PROSITE" id="PS50914">
    <property type="entry name" value="BON"/>
    <property type="match status" value="3"/>
</dbReference>
<feature type="domain" description="BON" evidence="2">
    <location>
        <begin position="101"/>
        <end position="169"/>
    </location>
</feature>
<dbReference type="EMBL" id="JBHSBY010000124">
    <property type="protein sequence ID" value="MFC4197654.1"/>
    <property type="molecule type" value="Genomic_DNA"/>
</dbReference>
<evidence type="ECO:0000313" key="4">
    <source>
        <dbReference type="Proteomes" id="UP001595792"/>
    </source>
</evidence>
<dbReference type="RefSeq" id="WP_378961289.1">
    <property type="nucleotide sequence ID" value="NZ_JBHRXC010000016.1"/>
</dbReference>
<gene>
    <name evidence="3" type="ORF">ACFOUY_13200</name>
</gene>